<evidence type="ECO:0000256" key="6">
    <source>
        <dbReference type="ARBA" id="ARBA00022989"/>
    </source>
</evidence>
<evidence type="ECO:0000256" key="1">
    <source>
        <dbReference type="ARBA" id="ARBA00004141"/>
    </source>
</evidence>
<evidence type="ECO:0000256" key="3">
    <source>
        <dbReference type="ARBA" id="ARBA00022449"/>
    </source>
</evidence>
<evidence type="ECO:0000313" key="12">
    <source>
        <dbReference type="WBParaSite" id="Hba_19835"/>
    </source>
</evidence>
<evidence type="ECO:0000256" key="8">
    <source>
        <dbReference type="SAM" id="MobiDB-lite"/>
    </source>
</evidence>
<dbReference type="InterPro" id="IPR051359">
    <property type="entry name" value="CaCA_antiporter"/>
</dbReference>
<keyword evidence="6 9" id="KW-1133">Transmembrane helix</keyword>
<protein>
    <submittedName>
        <fullName evidence="12">Na_Ca_ex domain-containing protein</fullName>
    </submittedName>
</protein>
<evidence type="ECO:0000256" key="7">
    <source>
        <dbReference type="ARBA" id="ARBA00023136"/>
    </source>
</evidence>
<evidence type="ECO:0000256" key="4">
    <source>
        <dbReference type="ARBA" id="ARBA00022568"/>
    </source>
</evidence>
<feature type="transmembrane region" description="Helical" evidence="9">
    <location>
        <begin position="242"/>
        <end position="259"/>
    </location>
</feature>
<dbReference type="GO" id="GO:0006874">
    <property type="term" value="P:intracellular calcium ion homeostasis"/>
    <property type="evidence" value="ECO:0007669"/>
    <property type="project" value="TreeGrafter"/>
</dbReference>
<reference evidence="12" key="1">
    <citation type="submission" date="2016-11" db="UniProtKB">
        <authorList>
            <consortium name="WormBaseParasite"/>
        </authorList>
    </citation>
    <scope>IDENTIFICATION</scope>
</reference>
<proteinExistence type="predicted"/>
<organism evidence="11 12">
    <name type="scientific">Heterorhabditis bacteriophora</name>
    <name type="common">Entomopathogenic nematode worm</name>
    <dbReference type="NCBI Taxonomy" id="37862"/>
    <lineage>
        <taxon>Eukaryota</taxon>
        <taxon>Metazoa</taxon>
        <taxon>Ecdysozoa</taxon>
        <taxon>Nematoda</taxon>
        <taxon>Chromadorea</taxon>
        <taxon>Rhabditida</taxon>
        <taxon>Rhabditina</taxon>
        <taxon>Rhabditomorpha</taxon>
        <taxon>Strongyloidea</taxon>
        <taxon>Heterorhabditidae</taxon>
        <taxon>Heterorhabditis</taxon>
    </lineage>
</organism>
<dbReference type="GO" id="GO:0005432">
    <property type="term" value="F:calcium:sodium antiporter activity"/>
    <property type="evidence" value="ECO:0007669"/>
    <property type="project" value="TreeGrafter"/>
</dbReference>
<dbReference type="AlphaFoldDB" id="A0A1I7XQS3"/>
<evidence type="ECO:0000256" key="9">
    <source>
        <dbReference type="SAM" id="Phobius"/>
    </source>
</evidence>
<feature type="compositionally biased region" description="Polar residues" evidence="8">
    <location>
        <begin position="1"/>
        <end position="13"/>
    </location>
</feature>
<feature type="transmembrane region" description="Helical" evidence="9">
    <location>
        <begin position="126"/>
        <end position="145"/>
    </location>
</feature>
<feature type="compositionally biased region" description="Basic and acidic residues" evidence="8">
    <location>
        <begin position="17"/>
        <end position="27"/>
    </location>
</feature>
<dbReference type="WBParaSite" id="Hba_19835">
    <property type="protein sequence ID" value="Hba_19835"/>
    <property type="gene ID" value="Hba_19835"/>
</dbReference>
<sequence length="349" mass="39517">MKRRQNSLNTERTTSIRRRDNSTSELETNKYTKRTSIAFHGNLFKSSGIITCKENEEDNECESDTSEEEFVVSHNHVYTGHEARSRATSIAPPPVIIDSTSTFLLDVYNHLRPLSETADWNKMNRFSQAIAIINIPAIFLFKLTIPLHECSWSKAVTIIQAICAPQWLLFAIQSALKALFCFQYFYFTHYSYTNLVVLVISYQPFNGSPGLFVYAFVISAVIVMLLICFTSMSKEPKYYKELSSYIGFIMSISWIYFISSEVVNIVTMLGVISQISHEVLGLTILAWSNSIGDLIADISVVKQGYPRMALAAAIGGPLFNLLIGFGLPFMIAKANKKQYWCVLNLIYNY</sequence>
<keyword evidence="5 9" id="KW-0812">Transmembrane</keyword>
<dbReference type="Proteomes" id="UP000095283">
    <property type="component" value="Unplaced"/>
</dbReference>
<dbReference type="Gene3D" id="1.20.1420.30">
    <property type="entry name" value="NCX, central ion-binding region"/>
    <property type="match status" value="1"/>
</dbReference>
<dbReference type="PANTHER" id="PTHR12266">
    <property type="entry name" value="NA+/CA2+ K+ INDEPENDENT EXCHANGER"/>
    <property type="match status" value="1"/>
</dbReference>
<keyword evidence="4" id="KW-0109">Calcium transport</keyword>
<dbReference type="InterPro" id="IPR004837">
    <property type="entry name" value="NaCa_Exmemb"/>
</dbReference>
<keyword evidence="3" id="KW-0050">Antiport</keyword>
<comment type="subcellular location">
    <subcellularLocation>
        <location evidence="1">Membrane</location>
        <topology evidence="1">Multi-pass membrane protein</topology>
    </subcellularLocation>
</comment>
<dbReference type="PANTHER" id="PTHR12266:SF0">
    <property type="entry name" value="MITOCHONDRIAL SODIUM_CALCIUM EXCHANGER PROTEIN"/>
    <property type="match status" value="1"/>
</dbReference>
<accession>A0A1I7XQS3</accession>
<feature type="transmembrane region" description="Helical" evidence="9">
    <location>
        <begin position="308"/>
        <end position="331"/>
    </location>
</feature>
<name>A0A1I7XQS3_HETBA</name>
<keyword evidence="11" id="KW-1185">Reference proteome</keyword>
<evidence type="ECO:0000259" key="10">
    <source>
        <dbReference type="Pfam" id="PF01699"/>
    </source>
</evidence>
<evidence type="ECO:0000313" key="11">
    <source>
        <dbReference type="Proteomes" id="UP000095283"/>
    </source>
</evidence>
<feature type="domain" description="Sodium/calcium exchanger membrane region" evidence="10">
    <location>
        <begin position="244"/>
        <end position="339"/>
    </location>
</feature>
<dbReference type="GO" id="GO:0016020">
    <property type="term" value="C:membrane"/>
    <property type="evidence" value="ECO:0007669"/>
    <property type="project" value="UniProtKB-SubCell"/>
</dbReference>
<dbReference type="Pfam" id="PF01699">
    <property type="entry name" value="Na_Ca_ex"/>
    <property type="match status" value="1"/>
</dbReference>
<feature type="transmembrane region" description="Helical" evidence="9">
    <location>
        <begin position="211"/>
        <end position="230"/>
    </location>
</feature>
<feature type="region of interest" description="Disordered" evidence="8">
    <location>
        <begin position="1"/>
        <end position="27"/>
    </location>
</feature>
<feature type="transmembrane region" description="Helical" evidence="9">
    <location>
        <begin position="151"/>
        <end position="172"/>
    </location>
</feature>
<keyword evidence="7 9" id="KW-0472">Membrane</keyword>
<evidence type="ECO:0000256" key="2">
    <source>
        <dbReference type="ARBA" id="ARBA00022448"/>
    </source>
</evidence>
<dbReference type="InterPro" id="IPR044880">
    <property type="entry name" value="NCX_ion-bd_dom_sf"/>
</dbReference>
<evidence type="ECO:0000256" key="5">
    <source>
        <dbReference type="ARBA" id="ARBA00022692"/>
    </source>
</evidence>
<keyword evidence="4" id="KW-0406">Ion transport</keyword>
<keyword evidence="4" id="KW-0106">Calcium</keyword>
<feature type="transmembrane region" description="Helical" evidence="9">
    <location>
        <begin position="184"/>
        <end position="205"/>
    </location>
</feature>
<keyword evidence="2" id="KW-0813">Transport</keyword>